<feature type="compositionally biased region" description="Basic and acidic residues" evidence="5">
    <location>
        <begin position="873"/>
        <end position="882"/>
    </location>
</feature>
<evidence type="ECO:0000259" key="6">
    <source>
        <dbReference type="PROSITE" id="PS50199"/>
    </source>
</evidence>
<evidence type="ECO:0000313" key="7">
    <source>
        <dbReference type="EMBL" id="KAK3200240.1"/>
    </source>
</evidence>
<feature type="compositionally biased region" description="Basic and acidic residues" evidence="5">
    <location>
        <begin position="743"/>
        <end position="759"/>
    </location>
</feature>
<protein>
    <recommendedName>
        <fullName evidence="6">RanBP2-type domain-containing protein</fullName>
    </recommendedName>
</protein>
<keyword evidence="2 4" id="KW-0863">Zinc-finger</keyword>
<feature type="region of interest" description="Disordered" evidence="5">
    <location>
        <begin position="680"/>
        <end position="983"/>
    </location>
</feature>
<feature type="compositionally biased region" description="Basic and acidic residues" evidence="5">
    <location>
        <begin position="503"/>
        <end position="518"/>
    </location>
</feature>
<dbReference type="FunFam" id="4.10.1060.10:FF:000014">
    <property type="entry name" value="Putative zinc finger, RanBP2-type"/>
    <property type="match status" value="1"/>
</dbReference>
<dbReference type="PANTHER" id="PTHR23111:SF29">
    <property type="entry name" value="OS07G0404300 PROTEIN"/>
    <property type="match status" value="1"/>
</dbReference>
<feature type="compositionally biased region" description="Basic and acidic residues" evidence="5">
    <location>
        <begin position="770"/>
        <end position="796"/>
    </location>
</feature>
<dbReference type="EMBL" id="JANJYJ010000007">
    <property type="protein sequence ID" value="KAK3200240.1"/>
    <property type="molecule type" value="Genomic_DNA"/>
</dbReference>
<dbReference type="PANTHER" id="PTHR23111">
    <property type="entry name" value="ZINC FINGER PROTEIN"/>
    <property type="match status" value="1"/>
</dbReference>
<feature type="compositionally biased region" description="Basic and acidic residues" evidence="5">
    <location>
        <begin position="890"/>
        <end position="912"/>
    </location>
</feature>
<dbReference type="Gene3D" id="4.10.1060.10">
    <property type="entry name" value="Zinc finger, RanBP2-type"/>
    <property type="match status" value="2"/>
</dbReference>
<feature type="compositionally biased region" description="Acidic residues" evidence="5">
    <location>
        <begin position="546"/>
        <end position="558"/>
    </location>
</feature>
<dbReference type="Proteomes" id="UP001281410">
    <property type="component" value="Unassembled WGS sequence"/>
</dbReference>
<gene>
    <name evidence="7" type="ORF">Dsin_023655</name>
</gene>
<keyword evidence="3" id="KW-0862">Zinc</keyword>
<sequence length="983" mass="112365">MAQTPFSLLLLRRLSLTSRNPRPHFISPYFSNAKPFSTSNLPASNPTTALNPQSKPSSLSARMSFIFEQIDEIEKQKEEKDQTLQRIRAWRQSKQQQTTPNLVQNVENQRIGCGEERMETGNVSQTEENPDVISSVEENSGRVLDKREGVVKRKEVVVAHPWPEWIELMERLVKQNYFDHRRKDEDKLVRGLGFDDDLVVVEENGGGDDVGVDFNDFKIVQTACLNFGKDRFDILRPLSRQDIQILVGYGCPSTDKKVVFSAKLLRKHVHLDEGDVCSSCSLRSSCERAYLLTNKEDEARTIDIMRVLLCYGFDPLNGSVVNKSLLKQKSVKTVVRKLLHEVVKLSAVPIDPNLPPPVIKKPPPKVKQPPPPPRKRVGRDDVEMKKGDWLCPKCDFMNFAKNTVCLQCDAKRPKRQLLPGEWECPECNFLNYRRNMACFHCDCKRPPDEFLENKMEERRQGPNMRMEKIAKRPEVSNAWNFDFDDDESDGADVAAFEYADSPSRGEDSTMVSQERDYDFNNSSRVRSPRERGHSEFDSNGPGMGFDDFDDEDDVDSYEIDAPNNYSVSKASSNDFSEAEDIGVSDNNFRGNRRDTPPSNNKPSKLKRPKAAFSGSEDDELDFDTDEELPVHPNWKSSHVADSRYTSRGKGPTGPSRGLSFGSDEEFGPYLDLDDDFESRCTKRPVSGKCSRRTAGSDMEDFSDSESDNDVLDTRRNKFGRNKTESGRRGKYFDGRDNYNFVNDDTRFRTNGKMDNRRNSMIDGSRSSRGSRADNRGVKWDDYDGQRMNNKGDDSRFRSNGKMDNSRDSMMDDRRSSRGSRGDNRGVKWDDYDGRRMNNEGDDARYRSNGKMDNRRDSMMDDRRSSRGSCGDNRGSKWDDYDGQRMNNKLDGARFRSNGKMDNRRDSMMDGRRSSRGSCGDNKGSNGDDYGGRRMNNKKGDSRNFRGPKHEGSRGSKHGMSHKYDMNTDSNTNEFRNSRRVIER</sequence>
<evidence type="ECO:0000256" key="2">
    <source>
        <dbReference type="ARBA" id="ARBA00022771"/>
    </source>
</evidence>
<feature type="compositionally biased region" description="Polar residues" evidence="5">
    <location>
        <begin position="563"/>
        <end position="575"/>
    </location>
</feature>
<evidence type="ECO:0000256" key="3">
    <source>
        <dbReference type="ARBA" id="ARBA00022833"/>
    </source>
</evidence>
<dbReference type="GO" id="GO:0005737">
    <property type="term" value="C:cytoplasm"/>
    <property type="evidence" value="ECO:0007669"/>
    <property type="project" value="TreeGrafter"/>
</dbReference>
<organism evidence="7 8">
    <name type="scientific">Dipteronia sinensis</name>
    <dbReference type="NCBI Taxonomy" id="43782"/>
    <lineage>
        <taxon>Eukaryota</taxon>
        <taxon>Viridiplantae</taxon>
        <taxon>Streptophyta</taxon>
        <taxon>Embryophyta</taxon>
        <taxon>Tracheophyta</taxon>
        <taxon>Spermatophyta</taxon>
        <taxon>Magnoliopsida</taxon>
        <taxon>eudicotyledons</taxon>
        <taxon>Gunneridae</taxon>
        <taxon>Pentapetalae</taxon>
        <taxon>rosids</taxon>
        <taxon>malvids</taxon>
        <taxon>Sapindales</taxon>
        <taxon>Sapindaceae</taxon>
        <taxon>Hippocastanoideae</taxon>
        <taxon>Acereae</taxon>
        <taxon>Dipteronia</taxon>
    </lineage>
</organism>
<dbReference type="SUPFAM" id="SSF90209">
    <property type="entry name" value="Ran binding protein zinc finger-like"/>
    <property type="match status" value="1"/>
</dbReference>
<dbReference type="InterPro" id="IPR001876">
    <property type="entry name" value="Znf_RanBP2"/>
</dbReference>
<name>A0AAE0A4B7_9ROSI</name>
<comment type="caution">
    <text evidence="7">The sequence shown here is derived from an EMBL/GenBank/DDBJ whole genome shotgun (WGS) entry which is preliminary data.</text>
</comment>
<feature type="compositionally biased region" description="Basic and acidic residues" evidence="5">
    <location>
        <begin position="937"/>
        <end position="953"/>
    </location>
</feature>
<feature type="compositionally biased region" description="Basic and acidic residues" evidence="5">
    <location>
        <begin position="803"/>
        <end position="864"/>
    </location>
</feature>
<feature type="compositionally biased region" description="Pro residues" evidence="5">
    <location>
        <begin position="354"/>
        <end position="372"/>
    </location>
</feature>
<feature type="compositionally biased region" description="Basic and acidic residues" evidence="5">
    <location>
        <begin position="527"/>
        <end position="536"/>
    </location>
</feature>
<feature type="region of interest" description="Disordered" evidence="5">
    <location>
        <begin position="497"/>
        <end position="664"/>
    </location>
</feature>
<proteinExistence type="predicted"/>
<keyword evidence="8" id="KW-1185">Reference proteome</keyword>
<evidence type="ECO:0000256" key="4">
    <source>
        <dbReference type="PROSITE-ProRule" id="PRU00322"/>
    </source>
</evidence>
<feature type="region of interest" description="Disordered" evidence="5">
    <location>
        <begin position="354"/>
        <end position="380"/>
    </location>
</feature>
<dbReference type="InterPro" id="IPR036443">
    <property type="entry name" value="Znf_RanBP2_sf"/>
</dbReference>
<evidence type="ECO:0000256" key="5">
    <source>
        <dbReference type="SAM" id="MobiDB-lite"/>
    </source>
</evidence>
<dbReference type="GO" id="GO:0003729">
    <property type="term" value="F:mRNA binding"/>
    <property type="evidence" value="ECO:0007669"/>
    <property type="project" value="TreeGrafter"/>
</dbReference>
<feature type="compositionally biased region" description="Acidic residues" evidence="5">
    <location>
        <begin position="615"/>
        <end position="627"/>
    </location>
</feature>
<dbReference type="SMART" id="SM00547">
    <property type="entry name" value="ZnF_RBZ"/>
    <property type="match status" value="2"/>
</dbReference>
<dbReference type="GO" id="GO:0008270">
    <property type="term" value="F:zinc ion binding"/>
    <property type="evidence" value="ECO:0007669"/>
    <property type="project" value="UniProtKB-KW"/>
</dbReference>
<feature type="compositionally biased region" description="Basic and acidic residues" evidence="5">
    <location>
        <begin position="711"/>
        <end position="736"/>
    </location>
</feature>
<reference evidence="7" key="1">
    <citation type="journal article" date="2023" name="Plant J.">
        <title>Genome sequences and population genomics provide insights into the demographic history, inbreeding, and mutation load of two 'living fossil' tree species of Dipteronia.</title>
        <authorList>
            <person name="Feng Y."/>
            <person name="Comes H.P."/>
            <person name="Chen J."/>
            <person name="Zhu S."/>
            <person name="Lu R."/>
            <person name="Zhang X."/>
            <person name="Li P."/>
            <person name="Qiu J."/>
            <person name="Olsen K.M."/>
            <person name="Qiu Y."/>
        </authorList>
    </citation>
    <scope>NUCLEOTIDE SEQUENCE</scope>
    <source>
        <strain evidence="7">NBL</strain>
    </source>
</reference>
<feature type="domain" description="RanBP2-type" evidence="6">
    <location>
        <begin position="418"/>
        <end position="447"/>
    </location>
</feature>
<feature type="compositionally biased region" description="Acidic residues" evidence="5">
    <location>
        <begin position="697"/>
        <end position="710"/>
    </location>
</feature>
<dbReference type="PROSITE" id="PS50199">
    <property type="entry name" value="ZF_RANBP2_2"/>
    <property type="match status" value="2"/>
</dbReference>
<keyword evidence="1" id="KW-0479">Metal-binding</keyword>
<dbReference type="PROSITE" id="PS01358">
    <property type="entry name" value="ZF_RANBP2_1"/>
    <property type="match status" value="2"/>
</dbReference>
<dbReference type="AlphaFoldDB" id="A0AAE0A4B7"/>
<accession>A0AAE0A4B7</accession>
<feature type="domain" description="RanBP2-type" evidence="6">
    <location>
        <begin position="385"/>
        <end position="414"/>
    </location>
</feature>
<dbReference type="Pfam" id="PF00641">
    <property type="entry name" value="Zn_ribbon_RanBP"/>
    <property type="match status" value="2"/>
</dbReference>
<evidence type="ECO:0000313" key="8">
    <source>
        <dbReference type="Proteomes" id="UP001281410"/>
    </source>
</evidence>
<evidence type="ECO:0000256" key="1">
    <source>
        <dbReference type="ARBA" id="ARBA00022723"/>
    </source>
</evidence>